<evidence type="ECO:0000313" key="2">
    <source>
        <dbReference type="Ensembl" id="ENSPMGP00000027142.1"/>
    </source>
</evidence>
<dbReference type="PANTHER" id="PTHR45784:SF3">
    <property type="entry name" value="C-TYPE LECTIN DOMAIN FAMILY 4 MEMBER K-LIKE-RELATED"/>
    <property type="match status" value="1"/>
</dbReference>
<dbReference type="Gene3D" id="3.10.100.10">
    <property type="entry name" value="Mannose-Binding Protein A, subunit A"/>
    <property type="match status" value="1"/>
</dbReference>
<keyword evidence="3" id="KW-1185">Reference proteome</keyword>
<dbReference type="AlphaFoldDB" id="A0A3B4BBL6"/>
<organism evidence="2 3">
    <name type="scientific">Periophthalmus magnuspinnatus</name>
    <dbReference type="NCBI Taxonomy" id="409849"/>
    <lineage>
        <taxon>Eukaryota</taxon>
        <taxon>Metazoa</taxon>
        <taxon>Chordata</taxon>
        <taxon>Craniata</taxon>
        <taxon>Vertebrata</taxon>
        <taxon>Euteleostomi</taxon>
        <taxon>Actinopterygii</taxon>
        <taxon>Neopterygii</taxon>
        <taxon>Teleostei</taxon>
        <taxon>Neoteleostei</taxon>
        <taxon>Acanthomorphata</taxon>
        <taxon>Gobiaria</taxon>
        <taxon>Gobiiformes</taxon>
        <taxon>Gobioidei</taxon>
        <taxon>Gobiidae</taxon>
        <taxon>Oxudercinae</taxon>
        <taxon>Periophthalmus</taxon>
    </lineage>
</organism>
<dbReference type="Ensembl" id="ENSPMGT00000028915.1">
    <property type="protein sequence ID" value="ENSPMGP00000027142.1"/>
    <property type="gene ID" value="ENSPMGG00000021915.1"/>
</dbReference>
<dbReference type="SMART" id="SM00034">
    <property type="entry name" value="CLECT"/>
    <property type="match status" value="1"/>
</dbReference>
<proteinExistence type="predicted"/>
<dbReference type="Pfam" id="PF00059">
    <property type="entry name" value="Lectin_C"/>
    <property type="match status" value="1"/>
</dbReference>
<dbReference type="InterPro" id="IPR016187">
    <property type="entry name" value="CTDL_fold"/>
</dbReference>
<dbReference type="InterPro" id="IPR001304">
    <property type="entry name" value="C-type_lectin-like"/>
</dbReference>
<dbReference type="PANTHER" id="PTHR45784">
    <property type="entry name" value="C-TYPE LECTIN DOMAIN FAMILY 20 MEMBER A-RELATED"/>
    <property type="match status" value="1"/>
</dbReference>
<dbReference type="InterPro" id="IPR016186">
    <property type="entry name" value="C-type_lectin-like/link_sf"/>
</dbReference>
<sequence length="158" mass="18534">MSWWSWSGSNLNDGYGKWANAGYKHPYSLQCVMMNNNGWYNKPCYKLFKSWEEAQSYCRTNYIDLAMIKSKEENLQALQVIGSNEVWIGLSRTSWKWSDGTSASFTNWNSTIEDEYPEFAFCAAEMNDRSWDVLTCLSMEYPFYCQKKQREDPALLQP</sequence>
<evidence type="ECO:0000259" key="1">
    <source>
        <dbReference type="PROSITE" id="PS50041"/>
    </source>
</evidence>
<dbReference type="Proteomes" id="UP000261520">
    <property type="component" value="Unplaced"/>
</dbReference>
<accession>A0A3B4BBL6</accession>
<dbReference type="PROSITE" id="PS50041">
    <property type="entry name" value="C_TYPE_LECTIN_2"/>
    <property type="match status" value="1"/>
</dbReference>
<name>A0A3B4BBL6_9GOBI</name>
<reference evidence="2" key="1">
    <citation type="submission" date="2025-08" db="UniProtKB">
        <authorList>
            <consortium name="Ensembl"/>
        </authorList>
    </citation>
    <scope>IDENTIFICATION</scope>
</reference>
<protein>
    <recommendedName>
        <fullName evidence="1">C-type lectin domain-containing protein</fullName>
    </recommendedName>
</protein>
<reference evidence="2" key="2">
    <citation type="submission" date="2025-09" db="UniProtKB">
        <authorList>
            <consortium name="Ensembl"/>
        </authorList>
    </citation>
    <scope>IDENTIFICATION</scope>
</reference>
<dbReference type="STRING" id="409849.ENSPMGP00000027142"/>
<feature type="domain" description="C-type lectin" evidence="1">
    <location>
        <begin position="40"/>
        <end position="136"/>
    </location>
</feature>
<dbReference type="SUPFAM" id="SSF56436">
    <property type="entry name" value="C-type lectin-like"/>
    <property type="match status" value="1"/>
</dbReference>
<evidence type="ECO:0000313" key="3">
    <source>
        <dbReference type="Proteomes" id="UP000261520"/>
    </source>
</evidence>